<dbReference type="Gramene" id="CDY39254">
    <property type="protein sequence ID" value="CDY39254"/>
    <property type="gene ID" value="GSBRNA2T00067480001"/>
</dbReference>
<protein>
    <submittedName>
        <fullName evidence="2">BnaC06g27370D protein</fullName>
    </submittedName>
</protein>
<keyword evidence="3" id="KW-1185">Reference proteome</keyword>
<dbReference type="AlphaFoldDB" id="A0A078HPB7"/>
<reference evidence="2 3" key="1">
    <citation type="journal article" date="2014" name="Science">
        <title>Plant genetics. Early allopolyploid evolution in the post-Neolithic Brassica napus oilseed genome.</title>
        <authorList>
            <person name="Chalhoub B."/>
            <person name="Denoeud F."/>
            <person name="Liu S."/>
            <person name="Parkin I.A."/>
            <person name="Tang H."/>
            <person name="Wang X."/>
            <person name="Chiquet J."/>
            <person name="Belcram H."/>
            <person name="Tong C."/>
            <person name="Samans B."/>
            <person name="Correa M."/>
            <person name="Da Silva C."/>
            <person name="Just J."/>
            <person name="Falentin C."/>
            <person name="Koh C.S."/>
            <person name="Le Clainche I."/>
            <person name="Bernard M."/>
            <person name="Bento P."/>
            <person name="Noel B."/>
            <person name="Labadie K."/>
            <person name="Alberti A."/>
            <person name="Charles M."/>
            <person name="Arnaud D."/>
            <person name="Guo H."/>
            <person name="Daviaud C."/>
            <person name="Alamery S."/>
            <person name="Jabbari K."/>
            <person name="Zhao M."/>
            <person name="Edger P.P."/>
            <person name="Chelaifa H."/>
            <person name="Tack D."/>
            <person name="Lassalle G."/>
            <person name="Mestiri I."/>
            <person name="Schnel N."/>
            <person name="Le Paslier M.C."/>
            <person name="Fan G."/>
            <person name="Renault V."/>
            <person name="Bayer P.E."/>
            <person name="Golicz A.A."/>
            <person name="Manoli S."/>
            <person name="Lee T.H."/>
            <person name="Thi V.H."/>
            <person name="Chalabi S."/>
            <person name="Hu Q."/>
            <person name="Fan C."/>
            <person name="Tollenaere R."/>
            <person name="Lu Y."/>
            <person name="Battail C."/>
            <person name="Shen J."/>
            <person name="Sidebottom C.H."/>
            <person name="Wang X."/>
            <person name="Canaguier A."/>
            <person name="Chauveau A."/>
            <person name="Berard A."/>
            <person name="Deniot G."/>
            <person name="Guan M."/>
            <person name="Liu Z."/>
            <person name="Sun F."/>
            <person name="Lim Y.P."/>
            <person name="Lyons E."/>
            <person name="Town C.D."/>
            <person name="Bancroft I."/>
            <person name="Wang X."/>
            <person name="Meng J."/>
            <person name="Ma J."/>
            <person name="Pires J.C."/>
            <person name="King G.J."/>
            <person name="Brunel D."/>
            <person name="Delourme R."/>
            <person name="Renard M."/>
            <person name="Aury J.M."/>
            <person name="Adams K.L."/>
            <person name="Batley J."/>
            <person name="Snowdon R.J."/>
            <person name="Tost J."/>
            <person name="Edwards D."/>
            <person name="Zhou Y."/>
            <person name="Hua W."/>
            <person name="Sharpe A.G."/>
            <person name="Paterson A.H."/>
            <person name="Guan C."/>
            <person name="Wincker P."/>
        </authorList>
    </citation>
    <scope>NUCLEOTIDE SEQUENCE [LARGE SCALE GENOMIC DNA]</scope>
    <source>
        <strain evidence="3">cv. Darmor-bzh</strain>
    </source>
</reference>
<dbReference type="Proteomes" id="UP000028999">
    <property type="component" value="Unassembled WGS sequence"/>
</dbReference>
<sequence length="116" mass="13004">MASKRINKELRDLQRDPPVSCSAGPVCDDMFHWQATIMSPSDSPFSGDVFLVSIHFPPDYPFKPPKIDVGFSTGSSVDIIIADRSKPVPEIAHTYKTYHVNYESIARSWTQKYAIG</sequence>
<name>A0A078HPB7_BRANA</name>
<dbReference type="PaxDb" id="3708-A0A078HPB7"/>
<dbReference type="InterPro" id="IPR016135">
    <property type="entry name" value="UBQ-conjugating_enzyme/RWD"/>
</dbReference>
<evidence type="ECO:0000313" key="2">
    <source>
        <dbReference type="EMBL" id="CDY39254.1"/>
    </source>
</evidence>
<dbReference type="Gene3D" id="3.10.110.10">
    <property type="entry name" value="Ubiquitin Conjugating Enzyme"/>
    <property type="match status" value="1"/>
</dbReference>
<dbReference type="STRING" id="3708.A0A078HPB7"/>
<evidence type="ECO:0000259" key="1">
    <source>
        <dbReference type="PROSITE" id="PS50127"/>
    </source>
</evidence>
<dbReference type="GO" id="GO:0005634">
    <property type="term" value="C:nucleus"/>
    <property type="evidence" value="ECO:0000318"/>
    <property type="project" value="GO_Central"/>
</dbReference>
<dbReference type="PANTHER" id="PTHR24068">
    <property type="entry name" value="UBIQUITIN-CONJUGATING ENZYME E2"/>
    <property type="match status" value="1"/>
</dbReference>
<accession>A0A078HPB7</accession>
<dbReference type="SUPFAM" id="SSF54495">
    <property type="entry name" value="UBC-like"/>
    <property type="match status" value="1"/>
</dbReference>
<dbReference type="InterPro" id="IPR000608">
    <property type="entry name" value="UBC"/>
</dbReference>
<gene>
    <name evidence="2" type="primary">BnaC06g27370D</name>
    <name evidence="2" type="ORF">GSBRNA2T00067480001</name>
</gene>
<dbReference type="SMART" id="SM00212">
    <property type="entry name" value="UBCc"/>
    <property type="match status" value="1"/>
</dbReference>
<feature type="domain" description="UBC core" evidence="1">
    <location>
        <begin position="1"/>
        <end position="116"/>
    </location>
</feature>
<proteinExistence type="predicted"/>
<dbReference type="SMR" id="A0A078HPB7"/>
<organism evidence="2 3">
    <name type="scientific">Brassica napus</name>
    <name type="common">Rape</name>
    <dbReference type="NCBI Taxonomy" id="3708"/>
    <lineage>
        <taxon>Eukaryota</taxon>
        <taxon>Viridiplantae</taxon>
        <taxon>Streptophyta</taxon>
        <taxon>Embryophyta</taxon>
        <taxon>Tracheophyta</taxon>
        <taxon>Spermatophyta</taxon>
        <taxon>Magnoliopsida</taxon>
        <taxon>eudicotyledons</taxon>
        <taxon>Gunneridae</taxon>
        <taxon>Pentapetalae</taxon>
        <taxon>rosids</taxon>
        <taxon>malvids</taxon>
        <taxon>Brassicales</taxon>
        <taxon>Brassicaceae</taxon>
        <taxon>Brassiceae</taxon>
        <taxon>Brassica</taxon>
    </lineage>
</organism>
<dbReference type="Pfam" id="PF00179">
    <property type="entry name" value="UQ_con"/>
    <property type="match status" value="1"/>
</dbReference>
<evidence type="ECO:0000313" key="3">
    <source>
        <dbReference type="Proteomes" id="UP000028999"/>
    </source>
</evidence>
<dbReference type="GO" id="GO:0000209">
    <property type="term" value="P:protein polyubiquitination"/>
    <property type="evidence" value="ECO:0000318"/>
    <property type="project" value="GO_Central"/>
</dbReference>
<dbReference type="EMBL" id="LK032444">
    <property type="protein sequence ID" value="CDY39254.1"/>
    <property type="molecule type" value="Genomic_DNA"/>
</dbReference>
<dbReference type="GO" id="GO:0006511">
    <property type="term" value="P:ubiquitin-dependent protein catabolic process"/>
    <property type="evidence" value="ECO:0000318"/>
    <property type="project" value="GO_Central"/>
</dbReference>
<dbReference type="PROSITE" id="PS50127">
    <property type="entry name" value="UBC_2"/>
    <property type="match status" value="1"/>
</dbReference>